<dbReference type="SUPFAM" id="SSF52540">
    <property type="entry name" value="P-loop containing nucleoside triphosphate hydrolases"/>
    <property type="match status" value="1"/>
</dbReference>
<organism evidence="7">
    <name type="scientific">Eiseniibacteriota bacterium</name>
    <dbReference type="NCBI Taxonomy" id="2212470"/>
    <lineage>
        <taxon>Bacteria</taxon>
        <taxon>Candidatus Eiseniibacteriota</taxon>
    </lineage>
</organism>
<dbReference type="InterPro" id="IPR003439">
    <property type="entry name" value="ABC_transporter-like_ATP-bd"/>
</dbReference>
<proteinExistence type="inferred from homology"/>
<dbReference type="SMART" id="SM00382">
    <property type="entry name" value="AAA"/>
    <property type="match status" value="1"/>
</dbReference>
<dbReference type="InterPro" id="IPR050763">
    <property type="entry name" value="ABC_transporter_ATP-binding"/>
</dbReference>
<dbReference type="PROSITE" id="PS50893">
    <property type="entry name" value="ABC_TRANSPORTER_2"/>
    <property type="match status" value="1"/>
</dbReference>
<dbReference type="Pfam" id="PF13732">
    <property type="entry name" value="DrrA1-3_C"/>
    <property type="match status" value="1"/>
</dbReference>
<accession>A0A832I4M2</accession>
<sequence>MLEVRDVVKTYGDRAVVNRVSFQVAPGEIFALLGPNGAGKTTLIRMITDILKPDAGDILLDGHPVSAPGRPPIAYLPEERGLYRKVKVVEALSYYGRLKGMPAADATRESLALLERVGLAEWAGKQIAALSKGMQQKVQLCTALIGSPRLMILDEPFSGLDPVNVQLLEDVLHERRAAGATILLSTHQMNKVEQLCDRALMINRGHMVLYGTVRELRRRHADHAVLVRAAAVPDGVPGVTAREAVNGETKLRLAAGTTPQAVLRALLERGVEIESFAVESPPLEDIFVRVVQEGLGLDGGRSGPPTVDEPAVRGGAR</sequence>
<evidence type="ECO:0000256" key="5">
    <source>
        <dbReference type="SAM" id="MobiDB-lite"/>
    </source>
</evidence>
<dbReference type="GO" id="GO:0005524">
    <property type="term" value="F:ATP binding"/>
    <property type="evidence" value="ECO:0007669"/>
    <property type="project" value="UniProtKB-KW"/>
</dbReference>
<dbReference type="PANTHER" id="PTHR42711">
    <property type="entry name" value="ABC TRANSPORTER ATP-BINDING PROTEIN"/>
    <property type="match status" value="1"/>
</dbReference>
<gene>
    <name evidence="7" type="ORF">ENR23_13230</name>
</gene>
<dbReference type="InterPro" id="IPR027417">
    <property type="entry name" value="P-loop_NTPase"/>
</dbReference>
<protein>
    <submittedName>
        <fullName evidence="7">ATP-binding cassette domain-containing protein</fullName>
    </submittedName>
</protein>
<reference evidence="7" key="1">
    <citation type="journal article" date="2020" name="mSystems">
        <title>Genome- and Community-Level Interaction Insights into Carbon Utilization and Element Cycling Functions of Hydrothermarchaeota in Hydrothermal Sediment.</title>
        <authorList>
            <person name="Zhou Z."/>
            <person name="Liu Y."/>
            <person name="Xu W."/>
            <person name="Pan J."/>
            <person name="Luo Z.H."/>
            <person name="Li M."/>
        </authorList>
    </citation>
    <scope>NUCLEOTIDE SEQUENCE [LARGE SCALE GENOMIC DNA]</scope>
    <source>
        <strain evidence="7">SpSt-381</strain>
    </source>
</reference>
<dbReference type="PANTHER" id="PTHR42711:SF5">
    <property type="entry name" value="ABC TRANSPORTER ATP-BINDING PROTEIN NATA"/>
    <property type="match status" value="1"/>
</dbReference>
<dbReference type="AlphaFoldDB" id="A0A832I4M2"/>
<comment type="caution">
    <text evidence="7">The sequence shown here is derived from an EMBL/GenBank/DDBJ whole genome shotgun (WGS) entry which is preliminary data.</text>
</comment>
<evidence type="ECO:0000256" key="1">
    <source>
        <dbReference type="ARBA" id="ARBA00005417"/>
    </source>
</evidence>
<keyword evidence="4 7" id="KW-0067">ATP-binding</keyword>
<dbReference type="Pfam" id="PF00005">
    <property type="entry name" value="ABC_tran"/>
    <property type="match status" value="1"/>
</dbReference>
<dbReference type="PROSITE" id="PS00211">
    <property type="entry name" value="ABC_TRANSPORTER_1"/>
    <property type="match status" value="1"/>
</dbReference>
<keyword evidence="3" id="KW-0547">Nucleotide-binding</keyword>
<feature type="region of interest" description="Disordered" evidence="5">
    <location>
        <begin position="298"/>
        <end position="317"/>
    </location>
</feature>
<dbReference type="InterPro" id="IPR025302">
    <property type="entry name" value="DrrA1/2-like_C"/>
</dbReference>
<comment type="similarity">
    <text evidence="1">Belongs to the ABC transporter superfamily.</text>
</comment>
<keyword evidence="2" id="KW-0813">Transport</keyword>
<dbReference type="Gene3D" id="3.40.50.300">
    <property type="entry name" value="P-loop containing nucleotide triphosphate hydrolases"/>
    <property type="match status" value="1"/>
</dbReference>
<evidence type="ECO:0000259" key="6">
    <source>
        <dbReference type="PROSITE" id="PS50893"/>
    </source>
</evidence>
<name>A0A832I4M2_UNCEI</name>
<dbReference type="EMBL" id="DSQF01000026">
    <property type="protein sequence ID" value="HGZ44353.1"/>
    <property type="molecule type" value="Genomic_DNA"/>
</dbReference>
<evidence type="ECO:0000256" key="4">
    <source>
        <dbReference type="ARBA" id="ARBA00022840"/>
    </source>
</evidence>
<dbReference type="InterPro" id="IPR017871">
    <property type="entry name" value="ABC_transporter-like_CS"/>
</dbReference>
<dbReference type="GO" id="GO:0016887">
    <property type="term" value="F:ATP hydrolysis activity"/>
    <property type="evidence" value="ECO:0007669"/>
    <property type="project" value="InterPro"/>
</dbReference>
<evidence type="ECO:0000256" key="3">
    <source>
        <dbReference type="ARBA" id="ARBA00022741"/>
    </source>
</evidence>
<evidence type="ECO:0000313" key="7">
    <source>
        <dbReference type="EMBL" id="HGZ44353.1"/>
    </source>
</evidence>
<evidence type="ECO:0000256" key="2">
    <source>
        <dbReference type="ARBA" id="ARBA00022448"/>
    </source>
</evidence>
<feature type="domain" description="ABC transporter" evidence="6">
    <location>
        <begin position="2"/>
        <end position="229"/>
    </location>
</feature>
<dbReference type="InterPro" id="IPR003593">
    <property type="entry name" value="AAA+_ATPase"/>
</dbReference>